<sequence>MRWDHLARLPYRWGVRYDRAISLVAHFTSTPSCKVARSGGVFHLARRIRFQVKLAHLSCTPYHEVERSDGVFYLLRREGFASSRMMAIAEKLMNGVYNMENIMLVVSCEIE</sequence>
<dbReference type="AlphaFoldDB" id="A0A2P5VUA7"/>
<name>A0A2P5VUA7_GOSBA</name>
<gene>
    <name evidence="1" type="ORF">GOBAR_AA38293</name>
</gene>
<evidence type="ECO:0000313" key="1">
    <source>
        <dbReference type="EMBL" id="PPR82422.1"/>
    </source>
</evidence>
<reference evidence="1 2" key="1">
    <citation type="submission" date="2015-01" db="EMBL/GenBank/DDBJ databases">
        <title>Genome of allotetraploid Gossypium barbadense reveals genomic plasticity and fiber elongation in cotton evolution.</title>
        <authorList>
            <person name="Chen X."/>
            <person name="Liu X."/>
            <person name="Zhao B."/>
            <person name="Zheng H."/>
            <person name="Hu Y."/>
            <person name="Lu G."/>
            <person name="Yang C."/>
            <person name="Chen J."/>
            <person name="Shan C."/>
            <person name="Zhang L."/>
            <person name="Zhou Y."/>
            <person name="Wang L."/>
            <person name="Guo W."/>
            <person name="Bai Y."/>
            <person name="Ruan J."/>
            <person name="Shangguan X."/>
            <person name="Mao Y."/>
            <person name="Jiang J."/>
            <person name="Zhu Y."/>
            <person name="Lei J."/>
            <person name="Kang H."/>
            <person name="Chen S."/>
            <person name="He X."/>
            <person name="Wang R."/>
            <person name="Wang Y."/>
            <person name="Chen J."/>
            <person name="Wang L."/>
            <person name="Yu S."/>
            <person name="Wang B."/>
            <person name="Wei J."/>
            <person name="Song S."/>
            <person name="Lu X."/>
            <person name="Gao Z."/>
            <person name="Gu W."/>
            <person name="Deng X."/>
            <person name="Ma D."/>
            <person name="Wang S."/>
            <person name="Liang W."/>
            <person name="Fang L."/>
            <person name="Cai C."/>
            <person name="Zhu X."/>
            <person name="Zhou B."/>
            <person name="Zhang Y."/>
            <person name="Chen Z."/>
            <person name="Xu S."/>
            <person name="Zhu R."/>
            <person name="Wang S."/>
            <person name="Zhang T."/>
            <person name="Zhao G."/>
        </authorList>
    </citation>
    <scope>NUCLEOTIDE SEQUENCE [LARGE SCALE GENOMIC DNA]</scope>
    <source>
        <strain evidence="2">cv. Xinhai21</strain>
        <tissue evidence="1">Leaf</tissue>
    </source>
</reference>
<organism evidence="1 2">
    <name type="scientific">Gossypium barbadense</name>
    <name type="common">Sea Island cotton</name>
    <name type="synonym">Hibiscus barbadensis</name>
    <dbReference type="NCBI Taxonomy" id="3634"/>
    <lineage>
        <taxon>Eukaryota</taxon>
        <taxon>Viridiplantae</taxon>
        <taxon>Streptophyta</taxon>
        <taxon>Embryophyta</taxon>
        <taxon>Tracheophyta</taxon>
        <taxon>Spermatophyta</taxon>
        <taxon>Magnoliopsida</taxon>
        <taxon>eudicotyledons</taxon>
        <taxon>Gunneridae</taxon>
        <taxon>Pentapetalae</taxon>
        <taxon>rosids</taxon>
        <taxon>malvids</taxon>
        <taxon>Malvales</taxon>
        <taxon>Malvaceae</taxon>
        <taxon>Malvoideae</taxon>
        <taxon>Gossypium</taxon>
    </lineage>
</organism>
<protein>
    <submittedName>
        <fullName evidence="1">Uncharacterized protein</fullName>
    </submittedName>
</protein>
<evidence type="ECO:0000313" key="2">
    <source>
        <dbReference type="Proteomes" id="UP000239757"/>
    </source>
</evidence>
<dbReference type="EMBL" id="KZ670858">
    <property type="protein sequence ID" value="PPR82422.1"/>
    <property type="molecule type" value="Genomic_DNA"/>
</dbReference>
<dbReference type="Proteomes" id="UP000239757">
    <property type="component" value="Unassembled WGS sequence"/>
</dbReference>
<accession>A0A2P5VUA7</accession>
<proteinExistence type="predicted"/>